<sequence length="238" mass="25516">MRRPAHDARVMVRSLPVYRTHPRLALRPRTRKQPCRNNQVRRRPPPLSARRPLAIARVAQIPMAASAVGTSKSNVRPKIRIEPPRVERAGRVMAGQRVHPRLSAPASQRNPARTPAGIRAAVPVAAPRIACCPHSSPPRRTRAVTASARARGTPPRAAHPPLRAGTRTRRTYARCPRRGAVAPGVQGPTCSGPGAAFHTVRASIKVAGASGHPHRAAEGVACVTCNGRPTLRGRASAF</sequence>
<evidence type="ECO:0000313" key="3">
    <source>
        <dbReference type="Proteomes" id="UP000054270"/>
    </source>
</evidence>
<organism evidence="2 3">
    <name type="scientific">Hypholoma sublateritium (strain FD-334 SS-4)</name>
    <dbReference type="NCBI Taxonomy" id="945553"/>
    <lineage>
        <taxon>Eukaryota</taxon>
        <taxon>Fungi</taxon>
        <taxon>Dikarya</taxon>
        <taxon>Basidiomycota</taxon>
        <taxon>Agaricomycotina</taxon>
        <taxon>Agaricomycetes</taxon>
        <taxon>Agaricomycetidae</taxon>
        <taxon>Agaricales</taxon>
        <taxon>Agaricineae</taxon>
        <taxon>Strophariaceae</taxon>
        <taxon>Hypholoma</taxon>
    </lineage>
</organism>
<dbReference type="Proteomes" id="UP000054270">
    <property type="component" value="Unassembled WGS sequence"/>
</dbReference>
<feature type="compositionally biased region" description="Low complexity" evidence="1">
    <location>
        <begin position="143"/>
        <end position="153"/>
    </location>
</feature>
<accession>A0A0D2PFL0</accession>
<dbReference type="AlphaFoldDB" id="A0A0D2PFL0"/>
<proteinExistence type="predicted"/>
<name>A0A0D2PFL0_HYPSF</name>
<gene>
    <name evidence="2" type="ORF">HYPSUDRAFT_60403</name>
</gene>
<feature type="region of interest" description="Disordered" evidence="1">
    <location>
        <begin position="131"/>
        <end position="169"/>
    </location>
</feature>
<reference evidence="3" key="1">
    <citation type="submission" date="2014-04" db="EMBL/GenBank/DDBJ databases">
        <title>Evolutionary Origins and Diversification of the Mycorrhizal Mutualists.</title>
        <authorList>
            <consortium name="DOE Joint Genome Institute"/>
            <consortium name="Mycorrhizal Genomics Consortium"/>
            <person name="Kohler A."/>
            <person name="Kuo A."/>
            <person name="Nagy L.G."/>
            <person name="Floudas D."/>
            <person name="Copeland A."/>
            <person name="Barry K.W."/>
            <person name="Cichocki N."/>
            <person name="Veneault-Fourrey C."/>
            <person name="LaButti K."/>
            <person name="Lindquist E.A."/>
            <person name="Lipzen A."/>
            <person name="Lundell T."/>
            <person name="Morin E."/>
            <person name="Murat C."/>
            <person name="Riley R."/>
            <person name="Ohm R."/>
            <person name="Sun H."/>
            <person name="Tunlid A."/>
            <person name="Henrissat B."/>
            <person name="Grigoriev I.V."/>
            <person name="Hibbett D.S."/>
            <person name="Martin F."/>
        </authorList>
    </citation>
    <scope>NUCLEOTIDE SEQUENCE [LARGE SCALE GENOMIC DNA]</scope>
    <source>
        <strain evidence="3">FD-334 SS-4</strain>
    </source>
</reference>
<protein>
    <submittedName>
        <fullName evidence="2">Uncharacterized protein</fullName>
    </submittedName>
</protein>
<keyword evidence="3" id="KW-1185">Reference proteome</keyword>
<evidence type="ECO:0000313" key="2">
    <source>
        <dbReference type="EMBL" id="KJA29539.1"/>
    </source>
</evidence>
<dbReference type="EMBL" id="KN817518">
    <property type="protein sequence ID" value="KJA29539.1"/>
    <property type="molecule type" value="Genomic_DNA"/>
</dbReference>
<evidence type="ECO:0000256" key="1">
    <source>
        <dbReference type="SAM" id="MobiDB-lite"/>
    </source>
</evidence>